<evidence type="ECO:0000259" key="1">
    <source>
        <dbReference type="Pfam" id="PF09949"/>
    </source>
</evidence>
<accession>A0A2U3DYT8</accession>
<reference evidence="3 4" key="2">
    <citation type="journal article" date="2016" name="Front. Microbiol.">
        <title>Genome and transcriptome sequences reveal the specific parasitism of the nematophagous Purpureocillium lilacinum 36-1.</title>
        <authorList>
            <person name="Xie J."/>
            <person name="Li S."/>
            <person name="Mo C."/>
            <person name="Xiao X."/>
            <person name="Peng D."/>
            <person name="Wang G."/>
            <person name="Xiao Y."/>
        </authorList>
    </citation>
    <scope>NUCLEOTIDE SEQUENCE [LARGE SCALE GENOMIC DNA]</scope>
    <source>
        <strain evidence="3 4">36-1</strain>
    </source>
</reference>
<dbReference type="PANTHER" id="PTHR28208">
    <property type="entry name" value="PHOSPHATIDATE PHOSPHATASE APP1"/>
    <property type="match status" value="1"/>
</dbReference>
<name>A0A2U3DYT8_PURLI</name>
<dbReference type="InterPro" id="IPR019236">
    <property type="entry name" value="APP1_cat"/>
</dbReference>
<reference evidence="2" key="3">
    <citation type="submission" date="2023-11" db="EMBL/GenBank/DDBJ databases">
        <authorList>
            <person name="Beijen E."/>
            <person name="Ohm R.A."/>
        </authorList>
    </citation>
    <scope>NUCLEOTIDE SEQUENCE</scope>
    <source>
        <strain evidence="2">CBS 150709</strain>
    </source>
</reference>
<comment type="caution">
    <text evidence="3">The sequence shown here is derived from an EMBL/GenBank/DDBJ whole genome shotgun (WGS) entry which is preliminary data.</text>
</comment>
<evidence type="ECO:0000313" key="5">
    <source>
        <dbReference type="Proteomes" id="UP001287286"/>
    </source>
</evidence>
<dbReference type="AlphaFoldDB" id="A0A2U3DYT8"/>
<dbReference type="InterPro" id="IPR052935">
    <property type="entry name" value="Mg2+_PAP"/>
</dbReference>
<reference evidence="3" key="1">
    <citation type="submission" date="2015-05" db="EMBL/GenBank/DDBJ databases">
        <authorList>
            <person name="Wang D.B."/>
            <person name="Wang M."/>
        </authorList>
    </citation>
    <scope>NUCLEOTIDE SEQUENCE</scope>
    <source>
        <strain evidence="3">36-1</strain>
    </source>
</reference>
<dbReference type="Proteomes" id="UP001287286">
    <property type="component" value="Unassembled WGS sequence"/>
</dbReference>
<feature type="domain" description="Phosphatidate phosphatase APP1 catalytic" evidence="1">
    <location>
        <begin position="357"/>
        <end position="501"/>
    </location>
</feature>
<organism evidence="3 4">
    <name type="scientific">Purpureocillium lilacinum</name>
    <name type="common">Paecilomyces lilacinus</name>
    <dbReference type="NCBI Taxonomy" id="33203"/>
    <lineage>
        <taxon>Eukaryota</taxon>
        <taxon>Fungi</taxon>
        <taxon>Dikarya</taxon>
        <taxon>Ascomycota</taxon>
        <taxon>Pezizomycotina</taxon>
        <taxon>Sordariomycetes</taxon>
        <taxon>Hypocreomycetidae</taxon>
        <taxon>Hypocreales</taxon>
        <taxon>Ophiocordycipitaceae</taxon>
        <taxon>Purpureocillium</taxon>
    </lineage>
</organism>
<reference evidence="2 5" key="4">
    <citation type="journal article" date="2024" name="Microbiol. Resour. Announc.">
        <title>Genome annotations for the ascomycete fungi Trichoderma harzianum, Trichoderma aggressivum, and Purpureocillium lilacinum.</title>
        <authorList>
            <person name="Beijen E.P.W."/>
            <person name="Ohm R.A."/>
        </authorList>
    </citation>
    <scope>NUCLEOTIDE SEQUENCE [LARGE SCALE GENOMIC DNA]</scope>
    <source>
        <strain evidence="2 5">CBS 150709</strain>
    </source>
</reference>
<dbReference type="GO" id="GO:0008195">
    <property type="term" value="F:phosphatidate phosphatase activity"/>
    <property type="evidence" value="ECO:0007669"/>
    <property type="project" value="InterPro"/>
</dbReference>
<dbReference type="PANTHER" id="PTHR28208:SF2">
    <property type="entry name" value="PHOSPHATIDATE PHOSPHATASE APP1 CATALYTIC DOMAIN-CONTAINING PROTEIN"/>
    <property type="match status" value="1"/>
</dbReference>
<evidence type="ECO:0000313" key="2">
    <source>
        <dbReference type="EMBL" id="KAK4094943.1"/>
    </source>
</evidence>
<dbReference type="Pfam" id="PF09949">
    <property type="entry name" value="APP1_cat"/>
    <property type="match status" value="1"/>
</dbReference>
<proteinExistence type="predicted"/>
<dbReference type="EMBL" id="JAWRVI010000002">
    <property type="protein sequence ID" value="KAK4094943.1"/>
    <property type="molecule type" value="Genomic_DNA"/>
</dbReference>
<evidence type="ECO:0000313" key="4">
    <source>
        <dbReference type="Proteomes" id="UP000245956"/>
    </source>
</evidence>
<keyword evidence="5" id="KW-1185">Reference proteome</keyword>
<dbReference type="GO" id="GO:0030479">
    <property type="term" value="C:actin cortical patch"/>
    <property type="evidence" value="ECO:0007669"/>
    <property type="project" value="TreeGrafter"/>
</dbReference>
<protein>
    <recommendedName>
        <fullName evidence="1">Phosphatidate phosphatase APP1 catalytic domain-containing protein</fullName>
    </recommendedName>
</protein>
<dbReference type="Proteomes" id="UP000245956">
    <property type="component" value="Unassembled WGS sequence"/>
</dbReference>
<dbReference type="EMBL" id="LCWV01000019">
    <property type="protein sequence ID" value="PWI67428.1"/>
    <property type="molecule type" value="Genomic_DNA"/>
</dbReference>
<evidence type="ECO:0000313" key="3">
    <source>
        <dbReference type="EMBL" id="PWI67428.1"/>
    </source>
</evidence>
<sequence>MEPQIPSEADRDKACFAILICDVIQEPSHSPGAIKNSATRRGPGLGCPYGPSPEACLVVVFLPSWQIGLLAKMLRSSLVVLVGLATVGLTAPAPPAPTPVATAAPAKRVANGVAARAPEPTPPAQGGLTQRGIGDDVKSYVDGLISDVGSKVSSFVNSGILDFPNGFPTGSQVEKSAGVSKTDLDAQPTQVLNLPAYANWTNKGWNVRVHGNVYKVPNITQKKIDDLANVFLIDTSVDKLSPSEQDQARNLTRSIFVVQQGSENVTIDFVNDVSVRPNATGGAVNAEGGAQTIKLPYKTTVEGDFDVFLELRNTTGPKGGHLIPGNETAHIQTLNMYANGTNSGNATAYLVPPTGMTVISDIDDILRVTKIYQPKEGLLNTFARPFTPWMNMPDVYANWSASIDNMHFHYLTTTPEQATRNYMDFIYKTYPLGSFDTRPLNFSDLSATLQIRRFLLDKIFQTFPQRKFVLVADTSNSDVMKAYPALYKDYPGQVQCILLRNTSSTDSGDKFPYDTSGFKDIPQERYMFFKVPNDLSRLDIANGHCLNGTIPQNVTFKEQGLPFGLGQDSGAARYGSAPSISVIAAVLAAAIGAALM</sequence>
<gene>
    <name evidence="3" type="ORF">PCL_03196</name>
    <name evidence="2" type="ORF">Purlil1_639</name>
</gene>